<dbReference type="Pfam" id="PF21203">
    <property type="entry name" value="ECM10"/>
    <property type="match status" value="1"/>
</dbReference>
<dbReference type="InParanoid" id="A0A1Y2H1X9"/>
<organism evidence="3 4">
    <name type="scientific">Lobosporangium transversale</name>
    <dbReference type="NCBI Taxonomy" id="64571"/>
    <lineage>
        <taxon>Eukaryota</taxon>
        <taxon>Fungi</taxon>
        <taxon>Fungi incertae sedis</taxon>
        <taxon>Mucoromycota</taxon>
        <taxon>Mortierellomycotina</taxon>
        <taxon>Mortierellomycetes</taxon>
        <taxon>Mortierellales</taxon>
        <taxon>Mortierellaceae</taxon>
        <taxon>Lobosporangium</taxon>
    </lineage>
</organism>
<dbReference type="OrthoDB" id="1894652at2759"/>
<gene>
    <name evidence="3" type="ORF">BCR41DRAFT_418602</name>
</gene>
<dbReference type="PANTHER" id="PTHR39219">
    <property type="entry name" value="ER MEMBRANE PROTEIN COMPLEX SUBUNIT 10"/>
    <property type="match status" value="1"/>
</dbReference>
<protein>
    <submittedName>
        <fullName evidence="3">Uncharacterized protein</fullName>
    </submittedName>
</protein>
<dbReference type="GeneID" id="33571489"/>
<keyword evidence="4" id="KW-1185">Reference proteome</keyword>
<name>A0A1Y2H1X9_9FUNG</name>
<comment type="caution">
    <text evidence="3">The sequence shown here is derived from an EMBL/GenBank/DDBJ whole genome shotgun (WGS) entry which is preliminary data.</text>
</comment>
<keyword evidence="2" id="KW-0732">Signal</keyword>
<feature type="region of interest" description="Disordered" evidence="1">
    <location>
        <begin position="78"/>
        <end position="102"/>
    </location>
</feature>
<dbReference type="CDD" id="cd22209">
    <property type="entry name" value="EMC10"/>
    <property type="match status" value="1"/>
</dbReference>
<dbReference type="Proteomes" id="UP000193648">
    <property type="component" value="Unassembled WGS sequence"/>
</dbReference>
<dbReference type="RefSeq" id="XP_021886230.1">
    <property type="nucleotide sequence ID" value="XM_022029646.1"/>
</dbReference>
<dbReference type="STRING" id="64571.A0A1Y2H1X9"/>
<dbReference type="AlphaFoldDB" id="A0A1Y2H1X9"/>
<reference evidence="3 4" key="1">
    <citation type="submission" date="2016-07" db="EMBL/GenBank/DDBJ databases">
        <title>Pervasive Adenine N6-methylation of Active Genes in Fungi.</title>
        <authorList>
            <consortium name="DOE Joint Genome Institute"/>
            <person name="Mondo S.J."/>
            <person name="Dannebaum R.O."/>
            <person name="Kuo R.C."/>
            <person name="Labutti K."/>
            <person name="Haridas S."/>
            <person name="Kuo A."/>
            <person name="Salamov A."/>
            <person name="Ahrendt S.R."/>
            <person name="Lipzen A."/>
            <person name="Sullivan W."/>
            <person name="Andreopoulos W.B."/>
            <person name="Clum A."/>
            <person name="Lindquist E."/>
            <person name="Daum C."/>
            <person name="Ramamoorthy G.K."/>
            <person name="Gryganskyi A."/>
            <person name="Culley D."/>
            <person name="Magnuson J.K."/>
            <person name="James T.Y."/>
            <person name="O'Malley M.A."/>
            <person name="Stajich J.E."/>
            <person name="Spatafora J.W."/>
            <person name="Visel A."/>
            <person name="Grigoriev I.V."/>
        </authorList>
    </citation>
    <scope>NUCLEOTIDE SEQUENCE [LARGE SCALE GENOMIC DNA]</scope>
    <source>
        <strain evidence="3 4">NRRL 3116</strain>
    </source>
</reference>
<proteinExistence type="predicted"/>
<evidence type="ECO:0000256" key="1">
    <source>
        <dbReference type="SAM" id="MobiDB-lite"/>
    </source>
</evidence>
<evidence type="ECO:0000256" key="2">
    <source>
        <dbReference type="SAM" id="SignalP"/>
    </source>
</evidence>
<sequence length="323" mass="37069">MKLQTFILALTLAISVQVLAEEVTLGVFHKLSDHESFEKRGEIRFDAEEWFELKQQREQASASATQSAKLTYQQRKELLKQKQEQKQQPNQNQQQKQNQQSSPIIYQNVQIDPDSMARLAEDFVLNVQAPVKVHELEPEPEGPEVDEDGQFVETQEEFEQRLEEWRAQNEAQENGGLSTKTPGSYAFYQIKLKDETTGWEAMSSIKSCLLVASNFQEQITLHLDSDREVFAFDYYTTASRCEDKDKQEFSLTSLDHFKDVKIDFATAVSGPKARYAKAQAIKIDSQTGKPEVEKTFFQKYWVYIVPIVLMMLFTGGEPEKTAA</sequence>
<dbReference type="EMBL" id="MCFF01000002">
    <property type="protein sequence ID" value="ORZ28545.1"/>
    <property type="molecule type" value="Genomic_DNA"/>
</dbReference>
<dbReference type="PANTHER" id="PTHR39219:SF1">
    <property type="entry name" value="ER MEMBRANE PROTEIN COMPLEX SUBUNIT 10"/>
    <property type="match status" value="1"/>
</dbReference>
<feature type="chain" id="PRO_5012463440" evidence="2">
    <location>
        <begin position="21"/>
        <end position="323"/>
    </location>
</feature>
<feature type="signal peptide" evidence="2">
    <location>
        <begin position="1"/>
        <end position="20"/>
    </location>
</feature>
<evidence type="ECO:0000313" key="4">
    <source>
        <dbReference type="Proteomes" id="UP000193648"/>
    </source>
</evidence>
<feature type="compositionally biased region" description="Low complexity" evidence="1">
    <location>
        <begin position="86"/>
        <end position="100"/>
    </location>
</feature>
<accession>A0A1Y2H1X9</accession>
<evidence type="ECO:0000313" key="3">
    <source>
        <dbReference type="EMBL" id="ORZ28545.1"/>
    </source>
</evidence>